<sequence length="131" mass="15011">MAKRGAKPKPAHLRLIDGTRNVTRHGTEKEIREAVEASVQSFGKLTRPKHLKGEALAAWKRYIEPASWLDASREPAAIAFCELWHEFRFNPTGFPASRHGQMRAYMSELGLTDERNRGDIEKDDKDEFFDD</sequence>
<dbReference type="Proteomes" id="UP000532010">
    <property type="component" value="Unassembled WGS sequence"/>
</dbReference>
<accession>A0A7W4VPI2</accession>
<organism evidence="1 2">
    <name type="scientific">Microvirga lupini</name>
    <dbReference type="NCBI Taxonomy" id="420324"/>
    <lineage>
        <taxon>Bacteria</taxon>
        <taxon>Pseudomonadati</taxon>
        <taxon>Pseudomonadota</taxon>
        <taxon>Alphaproteobacteria</taxon>
        <taxon>Hyphomicrobiales</taxon>
        <taxon>Methylobacteriaceae</taxon>
        <taxon>Microvirga</taxon>
    </lineage>
</organism>
<dbReference type="EMBL" id="JACHWB010000005">
    <property type="protein sequence ID" value="MBB3020671.1"/>
    <property type="molecule type" value="Genomic_DNA"/>
</dbReference>
<evidence type="ECO:0000313" key="1">
    <source>
        <dbReference type="EMBL" id="MBB3020671.1"/>
    </source>
</evidence>
<evidence type="ECO:0000313" key="2">
    <source>
        <dbReference type="Proteomes" id="UP000532010"/>
    </source>
</evidence>
<protein>
    <submittedName>
        <fullName evidence="1">Uncharacterized protein</fullName>
    </submittedName>
</protein>
<dbReference type="RefSeq" id="WP_183452883.1">
    <property type="nucleotide sequence ID" value="NZ_JACHWB010000005.1"/>
</dbReference>
<reference evidence="1 2" key="1">
    <citation type="submission" date="2020-08" db="EMBL/GenBank/DDBJ databases">
        <title>The Agave Microbiome: Exploring the role of microbial communities in plant adaptations to desert environments.</title>
        <authorList>
            <person name="Partida-Martinez L.P."/>
        </authorList>
    </citation>
    <scope>NUCLEOTIDE SEQUENCE [LARGE SCALE GENOMIC DNA]</scope>
    <source>
        <strain evidence="1 2">AT3.9</strain>
    </source>
</reference>
<gene>
    <name evidence="1" type="ORF">FHR70_003757</name>
</gene>
<proteinExistence type="predicted"/>
<keyword evidence="2" id="KW-1185">Reference proteome</keyword>
<comment type="caution">
    <text evidence="1">The sequence shown here is derived from an EMBL/GenBank/DDBJ whole genome shotgun (WGS) entry which is preliminary data.</text>
</comment>
<dbReference type="AlphaFoldDB" id="A0A7W4VPI2"/>
<name>A0A7W4VPI2_9HYPH</name>